<feature type="transmembrane region" description="Helical" evidence="6">
    <location>
        <begin position="179"/>
        <end position="199"/>
    </location>
</feature>
<gene>
    <name evidence="7" type="ORF">GCM10011505_23620</name>
</gene>
<feature type="transmembrane region" description="Helical" evidence="6">
    <location>
        <begin position="153"/>
        <end position="173"/>
    </location>
</feature>
<comment type="caution">
    <text evidence="7">The sequence shown here is derived from an EMBL/GenBank/DDBJ whole genome shotgun (WGS) entry which is preliminary data.</text>
</comment>
<dbReference type="PANTHER" id="PTHR30250:SF26">
    <property type="entry name" value="PSMA PROTEIN"/>
    <property type="match status" value="1"/>
</dbReference>
<dbReference type="PANTHER" id="PTHR30250">
    <property type="entry name" value="PST FAMILY PREDICTED COLANIC ACID TRANSPORTER"/>
    <property type="match status" value="1"/>
</dbReference>
<protein>
    <recommendedName>
        <fullName evidence="9">Polysaccharide biosynthesis protein</fullName>
    </recommendedName>
</protein>
<evidence type="ECO:0000313" key="8">
    <source>
        <dbReference type="Proteomes" id="UP000603352"/>
    </source>
</evidence>
<keyword evidence="5 6" id="KW-0472">Membrane</keyword>
<feature type="transmembrane region" description="Helical" evidence="6">
    <location>
        <begin position="21"/>
        <end position="42"/>
    </location>
</feature>
<evidence type="ECO:0008006" key="9">
    <source>
        <dbReference type="Google" id="ProtNLM"/>
    </source>
</evidence>
<evidence type="ECO:0000256" key="3">
    <source>
        <dbReference type="ARBA" id="ARBA00022692"/>
    </source>
</evidence>
<reference evidence="8" key="1">
    <citation type="journal article" date="2019" name="Int. J. Syst. Evol. Microbiol.">
        <title>The Global Catalogue of Microorganisms (GCM) 10K type strain sequencing project: providing services to taxonomists for standard genome sequencing and annotation.</title>
        <authorList>
            <consortium name="The Broad Institute Genomics Platform"/>
            <consortium name="The Broad Institute Genome Sequencing Center for Infectious Disease"/>
            <person name="Wu L."/>
            <person name="Ma J."/>
        </authorList>
    </citation>
    <scope>NUCLEOTIDE SEQUENCE [LARGE SCALE GENOMIC DNA]</scope>
    <source>
        <strain evidence="8">CGMCC 1.10188</strain>
    </source>
</reference>
<feature type="transmembrane region" description="Helical" evidence="6">
    <location>
        <begin position="373"/>
        <end position="392"/>
    </location>
</feature>
<feature type="transmembrane region" description="Helical" evidence="6">
    <location>
        <begin position="123"/>
        <end position="146"/>
    </location>
</feature>
<organism evidence="7 8">
    <name type="scientific">Tistrella bauzanensis</name>
    <dbReference type="NCBI Taxonomy" id="657419"/>
    <lineage>
        <taxon>Bacteria</taxon>
        <taxon>Pseudomonadati</taxon>
        <taxon>Pseudomonadota</taxon>
        <taxon>Alphaproteobacteria</taxon>
        <taxon>Geminicoccales</taxon>
        <taxon>Geminicoccaceae</taxon>
        <taxon>Tistrella</taxon>
    </lineage>
</organism>
<feature type="transmembrane region" description="Helical" evidence="6">
    <location>
        <begin position="87"/>
        <end position="111"/>
    </location>
</feature>
<dbReference type="EMBL" id="BMDZ01000025">
    <property type="protein sequence ID" value="GGB41458.1"/>
    <property type="molecule type" value="Genomic_DNA"/>
</dbReference>
<comment type="subcellular location">
    <subcellularLocation>
        <location evidence="1">Cell membrane</location>
        <topology evidence="1">Multi-pass membrane protein</topology>
    </subcellularLocation>
</comment>
<evidence type="ECO:0000256" key="2">
    <source>
        <dbReference type="ARBA" id="ARBA00022475"/>
    </source>
</evidence>
<dbReference type="InterPro" id="IPR050833">
    <property type="entry name" value="Poly_Biosynth_Transport"/>
</dbReference>
<evidence type="ECO:0000256" key="4">
    <source>
        <dbReference type="ARBA" id="ARBA00022989"/>
    </source>
</evidence>
<feature type="transmembrane region" description="Helical" evidence="6">
    <location>
        <begin position="308"/>
        <end position="326"/>
    </location>
</feature>
<dbReference type="InterPro" id="IPR002797">
    <property type="entry name" value="Polysacc_synth"/>
</dbReference>
<keyword evidence="8" id="KW-1185">Reference proteome</keyword>
<dbReference type="Proteomes" id="UP000603352">
    <property type="component" value="Unassembled WGS sequence"/>
</dbReference>
<keyword evidence="3 6" id="KW-0812">Transmembrane</keyword>
<evidence type="ECO:0000256" key="6">
    <source>
        <dbReference type="SAM" id="Phobius"/>
    </source>
</evidence>
<accession>A0ABQ1IJX0</accession>
<name>A0ABQ1IJX0_9PROT</name>
<proteinExistence type="predicted"/>
<feature type="transmembrane region" description="Helical" evidence="6">
    <location>
        <begin position="398"/>
        <end position="421"/>
    </location>
</feature>
<dbReference type="Pfam" id="PF01943">
    <property type="entry name" value="Polysacc_synt"/>
    <property type="match status" value="1"/>
</dbReference>
<sequence length="431" mass="45054">MPRGHNTPNSLFLLLRRSGTLFGGTIVAALIAFTQTVLLTRLLGLDGFGRWGLVAAAGITAVTLCRFRVSDALAVFIENDRARARGYYALATAIETASRLVAAGGLVVLAPMISNMMVNGPGLIVPMTIYAASLIAAFTESAWFAACRRRDRYHLIAAANPAPAVLQLAGLGLLWTGGWLTLTTLAINASMAAIILSALKLVHLSRLLANEPGGWRIDADTSRRFIRFAAAGWFANVINAITRSADLLILGVMRSDAEVGAYRLARSLMQIVWSFATALTNITFQDLAARVAAGTTTALGGELWRASLTLGLAATAGYLLAVGLMAEPVITAIFGAEAAPAALLLALLLPSPAVAICLFWAQPLLLNLHRLHSYTVANGALGVGFLALAVPMTDAAGASGLAIAFTATWSAYSLALAIMAGRALANGQRAS</sequence>
<keyword evidence="2" id="KW-1003">Cell membrane</keyword>
<keyword evidence="4 6" id="KW-1133">Transmembrane helix</keyword>
<feature type="transmembrane region" description="Helical" evidence="6">
    <location>
        <begin position="48"/>
        <end position="67"/>
    </location>
</feature>
<dbReference type="RefSeq" id="WP_188578045.1">
    <property type="nucleotide sequence ID" value="NZ_BMDZ01000025.1"/>
</dbReference>
<evidence type="ECO:0000256" key="5">
    <source>
        <dbReference type="ARBA" id="ARBA00023136"/>
    </source>
</evidence>
<evidence type="ECO:0000256" key="1">
    <source>
        <dbReference type="ARBA" id="ARBA00004651"/>
    </source>
</evidence>
<feature type="transmembrane region" description="Helical" evidence="6">
    <location>
        <begin position="338"/>
        <end position="361"/>
    </location>
</feature>
<evidence type="ECO:0000313" key="7">
    <source>
        <dbReference type="EMBL" id="GGB41458.1"/>
    </source>
</evidence>